<evidence type="ECO:0000259" key="5">
    <source>
        <dbReference type="Pfam" id="PF16213"/>
    </source>
</evidence>
<feature type="non-terminal residue" evidence="6">
    <location>
        <position position="557"/>
    </location>
</feature>
<accession>A0A4P9YX35</accession>
<gene>
    <name evidence="6" type="ORF">SYNPS1DRAFT_23302</name>
</gene>
<proteinExistence type="predicted"/>
<feature type="domain" description="Mon2/Sec7/BIG1-like dimerisation and cyclophilin-binding" evidence="5">
    <location>
        <begin position="149"/>
        <end position="371"/>
    </location>
</feature>
<dbReference type="GO" id="GO:0005794">
    <property type="term" value="C:Golgi apparatus"/>
    <property type="evidence" value="ECO:0007669"/>
    <property type="project" value="UniProtKB-ARBA"/>
</dbReference>
<dbReference type="AlphaFoldDB" id="A0A4P9YX35"/>
<feature type="compositionally biased region" description="Low complexity" evidence="3">
    <location>
        <begin position="380"/>
        <end position="391"/>
    </location>
</feature>
<dbReference type="InterPro" id="IPR032629">
    <property type="entry name" value="DCB_dom"/>
</dbReference>
<dbReference type="EMBL" id="KZ990117">
    <property type="protein sequence ID" value="RKP24626.1"/>
    <property type="molecule type" value="Genomic_DNA"/>
</dbReference>
<keyword evidence="7" id="KW-1185">Reference proteome</keyword>
<feature type="compositionally biased region" description="Polar residues" evidence="3">
    <location>
        <begin position="392"/>
        <end position="409"/>
    </location>
</feature>
<evidence type="ECO:0000259" key="4">
    <source>
        <dbReference type="Pfam" id="PF12783"/>
    </source>
</evidence>
<feature type="region of interest" description="Disordered" evidence="3">
    <location>
        <begin position="1"/>
        <end position="59"/>
    </location>
</feature>
<evidence type="ECO:0000256" key="3">
    <source>
        <dbReference type="SAM" id="MobiDB-lite"/>
    </source>
</evidence>
<feature type="domain" description="Mon2/Sec7/BIG1-like HUS" evidence="4">
    <location>
        <begin position="417"/>
        <end position="556"/>
    </location>
</feature>
<sequence length="557" mass="59186">MAEEEADTAVKGDEASSPPASTADEAEKPSPVVEVEETETATETAATDSDDKALSDAGSAFEESADVILDDKEMSTASLILEETDYVDTADNEETAPATADATAAMDEEEAASTVSYEEATAATTTVVSTSSTGTSMPLSPAVSTSTVFLDKALKAIAASREAKRSKELAEAAQKAIDLLEMEDAAQQMIANFYTIFTPLQLACQSGSIPLTIAAIDCIEKLVSYKLIGSDAHDRAVATEEASADEAKPSDTEQQPATAAAEAAVAEAAAEEGEAAPTATTTRTSIIDDIITVICDAFIGENTDDKVTLQIIKALLAAVSQSERPVHQSALLRAVRTTYNIFLLSGNSANQTIAQGTLTQMVNIIFTRVRLDPKLRSSVEEGTLGTTSSTGQDHATQTSKPTNDTMASSLSSTDVEIRDAYLVFRALCKLSMKPVPNDSATDLRSLSMRSKLLALHLVLDVLAAHQLVFLAPVAVVTTNADGSTTATTTTTTFISTVKQHLCLTLSRNLVSVIPAVFECALELFWQVLCNFRMFLKKEIEVFFTEIFLPILEMKNSP</sequence>
<feature type="region of interest" description="Disordered" evidence="3">
    <location>
        <begin position="380"/>
        <end position="409"/>
    </location>
</feature>
<dbReference type="GO" id="GO:0015031">
    <property type="term" value="P:protein transport"/>
    <property type="evidence" value="ECO:0007669"/>
    <property type="project" value="UniProtKB-KW"/>
</dbReference>
<dbReference type="Pfam" id="PF16213">
    <property type="entry name" value="DCB"/>
    <property type="match status" value="1"/>
</dbReference>
<organism evidence="6 7">
    <name type="scientific">Syncephalis pseudoplumigaleata</name>
    <dbReference type="NCBI Taxonomy" id="1712513"/>
    <lineage>
        <taxon>Eukaryota</taxon>
        <taxon>Fungi</taxon>
        <taxon>Fungi incertae sedis</taxon>
        <taxon>Zoopagomycota</taxon>
        <taxon>Zoopagomycotina</taxon>
        <taxon>Zoopagomycetes</taxon>
        <taxon>Zoopagales</taxon>
        <taxon>Piptocephalidaceae</taxon>
        <taxon>Syncephalis</taxon>
    </lineage>
</organism>
<feature type="region of interest" description="Disordered" evidence="3">
    <location>
        <begin position="238"/>
        <end position="260"/>
    </location>
</feature>
<dbReference type="Pfam" id="PF12783">
    <property type="entry name" value="Sec7-like_HUS"/>
    <property type="match status" value="1"/>
</dbReference>
<evidence type="ECO:0000256" key="2">
    <source>
        <dbReference type="ARBA" id="ARBA00022927"/>
    </source>
</evidence>
<name>A0A4P9YX35_9FUNG</name>
<evidence type="ECO:0000256" key="1">
    <source>
        <dbReference type="ARBA" id="ARBA00022448"/>
    </source>
</evidence>
<dbReference type="PANTHER" id="PTHR10663:SF375">
    <property type="entry name" value="LD29171P"/>
    <property type="match status" value="1"/>
</dbReference>
<keyword evidence="1" id="KW-0813">Transport</keyword>
<dbReference type="OrthoDB" id="18431at2759"/>
<reference evidence="7" key="1">
    <citation type="journal article" date="2018" name="Nat. Microbiol.">
        <title>Leveraging single-cell genomics to expand the fungal tree of life.</title>
        <authorList>
            <person name="Ahrendt S.R."/>
            <person name="Quandt C.A."/>
            <person name="Ciobanu D."/>
            <person name="Clum A."/>
            <person name="Salamov A."/>
            <person name="Andreopoulos B."/>
            <person name="Cheng J.F."/>
            <person name="Woyke T."/>
            <person name="Pelin A."/>
            <person name="Henrissat B."/>
            <person name="Reynolds N.K."/>
            <person name="Benny G.L."/>
            <person name="Smith M.E."/>
            <person name="James T.Y."/>
            <person name="Grigoriev I.V."/>
        </authorList>
    </citation>
    <scope>NUCLEOTIDE SEQUENCE [LARGE SCALE GENOMIC DNA]</scope>
    <source>
        <strain evidence="7">Benny S71-1</strain>
    </source>
</reference>
<dbReference type="InterPro" id="IPR032691">
    <property type="entry name" value="Mon2/Sec7/BIG1-like_HUS"/>
</dbReference>
<evidence type="ECO:0000313" key="6">
    <source>
        <dbReference type="EMBL" id="RKP24626.1"/>
    </source>
</evidence>
<dbReference type="PANTHER" id="PTHR10663">
    <property type="entry name" value="GUANYL-NUCLEOTIDE EXCHANGE FACTOR"/>
    <property type="match status" value="1"/>
</dbReference>
<dbReference type="Proteomes" id="UP000278143">
    <property type="component" value="Unassembled WGS sequence"/>
</dbReference>
<keyword evidence="2" id="KW-0653">Protein transport</keyword>
<protein>
    <submittedName>
        <fullName evidence="6">Guanine nucleotide exchange factor in Golgi transport N-terminal-domain-containing protein</fullName>
    </submittedName>
</protein>
<evidence type="ECO:0000313" key="7">
    <source>
        <dbReference type="Proteomes" id="UP000278143"/>
    </source>
</evidence>